<dbReference type="PANTHER" id="PTHR33116:SF86">
    <property type="entry name" value="REVERSE TRANSCRIPTASE DOMAIN-CONTAINING PROTEIN"/>
    <property type="match status" value="1"/>
</dbReference>
<evidence type="ECO:0000313" key="2">
    <source>
        <dbReference type="Proteomes" id="UP000596661"/>
    </source>
</evidence>
<dbReference type="Gene3D" id="3.60.10.10">
    <property type="entry name" value="Endonuclease/exonuclease/phosphatase"/>
    <property type="match status" value="1"/>
</dbReference>
<name>A0A803P3J7_CANSA</name>
<organism evidence="1 2">
    <name type="scientific">Cannabis sativa</name>
    <name type="common">Hemp</name>
    <name type="synonym">Marijuana</name>
    <dbReference type="NCBI Taxonomy" id="3483"/>
    <lineage>
        <taxon>Eukaryota</taxon>
        <taxon>Viridiplantae</taxon>
        <taxon>Streptophyta</taxon>
        <taxon>Embryophyta</taxon>
        <taxon>Tracheophyta</taxon>
        <taxon>Spermatophyta</taxon>
        <taxon>Magnoliopsida</taxon>
        <taxon>eudicotyledons</taxon>
        <taxon>Gunneridae</taxon>
        <taxon>Pentapetalae</taxon>
        <taxon>rosids</taxon>
        <taxon>fabids</taxon>
        <taxon>Rosales</taxon>
        <taxon>Cannabaceae</taxon>
        <taxon>Cannabis</taxon>
    </lineage>
</organism>
<evidence type="ECO:0000313" key="1">
    <source>
        <dbReference type="EnsemblPlants" id="cds.evm.model.02.999"/>
    </source>
</evidence>
<dbReference type="EMBL" id="UZAU01000152">
    <property type="status" value="NOT_ANNOTATED_CDS"/>
    <property type="molecule type" value="Genomic_DNA"/>
</dbReference>
<proteinExistence type="predicted"/>
<evidence type="ECO:0008006" key="3">
    <source>
        <dbReference type="Google" id="ProtNLM"/>
    </source>
</evidence>
<accession>A0A803P3J7</accession>
<dbReference type="EnsemblPlants" id="evm.model.02.999">
    <property type="protein sequence ID" value="cds.evm.model.02.999"/>
    <property type="gene ID" value="evm.TU.02.999"/>
</dbReference>
<dbReference type="InterPro" id="IPR036691">
    <property type="entry name" value="Endo/exonu/phosph_ase_sf"/>
</dbReference>
<dbReference type="SUPFAM" id="SSF56219">
    <property type="entry name" value="DNase I-like"/>
    <property type="match status" value="1"/>
</dbReference>
<keyword evidence="2" id="KW-1185">Reference proteome</keyword>
<dbReference type="PANTHER" id="PTHR33116">
    <property type="entry name" value="REVERSE TRANSCRIPTASE ZINC-BINDING DOMAIN-CONTAINING PROTEIN-RELATED-RELATED"/>
    <property type="match status" value="1"/>
</dbReference>
<reference evidence="1" key="1">
    <citation type="submission" date="2018-11" db="EMBL/GenBank/DDBJ databases">
        <authorList>
            <person name="Grassa J C."/>
        </authorList>
    </citation>
    <scope>NUCLEOTIDE SEQUENCE [LARGE SCALE GENOMIC DNA]</scope>
</reference>
<protein>
    <recommendedName>
        <fullName evidence="3">Reverse transcriptase</fullName>
    </recommendedName>
</protein>
<dbReference type="Gramene" id="evm.model.02.999">
    <property type="protein sequence ID" value="cds.evm.model.02.999"/>
    <property type="gene ID" value="evm.TU.02.999"/>
</dbReference>
<dbReference type="Proteomes" id="UP000596661">
    <property type="component" value="Chromosome 2"/>
</dbReference>
<sequence>MEGPSDGSSLAIIHQKSVRADPRIMEAGNEKDVVMDPNEKHVETQLGQLGELDKDNGKSEARGHTGGLAMLWKNQDDGKLLSFSNNRIDLELKLEGYPLFRASGFYGEPQRSLCGNSWRLIRQLAGESNLPWCLMGDLNNVLHLSDKRGGRSYPGWLIQGFQDMVSECNLIDMELVGYLFTWEKGKGTATWVEVRLGRALINQEEFSALIREYERVGKILGCKVARGAPVLSHMFFADDCYVFCKAYEDSTINVIEMLRIFQKASGQQVNLQKSSIFFSANTVNGVKQRVCSTLGVNEAGEESTYLGLPNIVRGNKTALLGFLKDKMRKRIQGWEGRLLSRAGKELLIKTVAQSLPSYAMNVFLLPVKTCNEMEQLMCKFWWRSSKNNKGIHWKKWDDLAVHKSKGGMEF</sequence>
<dbReference type="AlphaFoldDB" id="A0A803P3J7"/>
<reference evidence="1" key="2">
    <citation type="submission" date="2021-03" db="UniProtKB">
        <authorList>
            <consortium name="EnsemblPlants"/>
        </authorList>
    </citation>
    <scope>IDENTIFICATION</scope>
</reference>